<comment type="caution">
    <text evidence="1">The sequence shown here is derived from an EMBL/GenBank/DDBJ whole genome shotgun (WGS) entry which is preliminary data.</text>
</comment>
<protein>
    <submittedName>
        <fullName evidence="1">22260_t:CDS:1</fullName>
    </submittedName>
</protein>
<dbReference type="EMBL" id="CAJVQA010001666">
    <property type="protein sequence ID" value="CAG8521852.1"/>
    <property type="molecule type" value="Genomic_DNA"/>
</dbReference>
<dbReference type="AlphaFoldDB" id="A0A9N9A7C7"/>
<reference evidence="1" key="1">
    <citation type="submission" date="2021-06" db="EMBL/GenBank/DDBJ databases">
        <authorList>
            <person name="Kallberg Y."/>
            <person name="Tangrot J."/>
            <person name="Rosling A."/>
        </authorList>
    </citation>
    <scope>NUCLEOTIDE SEQUENCE</scope>
    <source>
        <strain evidence="1">FL966</strain>
    </source>
</reference>
<gene>
    <name evidence="1" type="ORF">CPELLU_LOCUS3424</name>
</gene>
<name>A0A9N9A7C7_9GLOM</name>
<sequence>MKMNGLEDDLMFNYEILDENLTNMNEENNKELVLDNIYTEKNEDISKEYKEIKADNTWE</sequence>
<evidence type="ECO:0000313" key="2">
    <source>
        <dbReference type="Proteomes" id="UP000789759"/>
    </source>
</evidence>
<proteinExistence type="predicted"/>
<accession>A0A9N9A7C7</accession>
<organism evidence="1 2">
    <name type="scientific">Cetraspora pellucida</name>
    <dbReference type="NCBI Taxonomy" id="1433469"/>
    <lineage>
        <taxon>Eukaryota</taxon>
        <taxon>Fungi</taxon>
        <taxon>Fungi incertae sedis</taxon>
        <taxon>Mucoromycota</taxon>
        <taxon>Glomeromycotina</taxon>
        <taxon>Glomeromycetes</taxon>
        <taxon>Diversisporales</taxon>
        <taxon>Gigasporaceae</taxon>
        <taxon>Cetraspora</taxon>
    </lineage>
</organism>
<dbReference type="Proteomes" id="UP000789759">
    <property type="component" value="Unassembled WGS sequence"/>
</dbReference>
<evidence type="ECO:0000313" key="1">
    <source>
        <dbReference type="EMBL" id="CAG8521852.1"/>
    </source>
</evidence>
<keyword evidence="2" id="KW-1185">Reference proteome</keyword>